<reference evidence="1" key="1">
    <citation type="journal article" date="2020" name="bioRxiv">
        <title>Hybrid origin of Populus tomentosa Carr. identified through genome sequencing and phylogenomic analysis.</title>
        <authorList>
            <person name="An X."/>
            <person name="Gao K."/>
            <person name="Chen Z."/>
            <person name="Li J."/>
            <person name="Yang X."/>
            <person name="Yang X."/>
            <person name="Zhou J."/>
            <person name="Guo T."/>
            <person name="Zhao T."/>
            <person name="Huang S."/>
            <person name="Miao D."/>
            <person name="Khan W.U."/>
            <person name="Rao P."/>
            <person name="Ye M."/>
            <person name="Lei B."/>
            <person name="Liao W."/>
            <person name="Wang J."/>
            <person name="Ji L."/>
            <person name="Li Y."/>
            <person name="Guo B."/>
            <person name="Mustafa N.S."/>
            <person name="Li S."/>
            <person name="Yun Q."/>
            <person name="Keller S.R."/>
            <person name="Mao J."/>
            <person name="Zhang R."/>
            <person name="Strauss S.H."/>
        </authorList>
    </citation>
    <scope>NUCLEOTIDE SEQUENCE</scope>
    <source>
        <strain evidence="1">GM15</strain>
        <tissue evidence="1">Leaf</tissue>
    </source>
</reference>
<evidence type="ECO:0008006" key="3">
    <source>
        <dbReference type="Google" id="ProtNLM"/>
    </source>
</evidence>
<name>A0A8X8CYZ0_POPTO</name>
<sequence length="207" mass="24011">MLLTLKMKKTNMMTGNFLKVGECSDSATDSPDFDFEIGAERGDLFDLFSLKGGEHFYCTECIIRYVASKLDDIPAIISYPVYDCRGVLEPEYCRVILTKGGGEVEKSYCSFCKRAFCVKCMVPWHPDICRKFQKLKKKGEDVMLKDLDKRKTWRRCPLCKNCVEESIGFFYTKCKCVCFLFLLQYSKGLENSWYYYLIIAFSYFSLG</sequence>
<dbReference type="InterPro" id="IPR031127">
    <property type="entry name" value="E3_UB_ligase_RBR"/>
</dbReference>
<dbReference type="AlphaFoldDB" id="A0A8X8CYZ0"/>
<dbReference type="OrthoDB" id="1161402at2759"/>
<accession>A0A8X8CYZ0</accession>
<evidence type="ECO:0000313" key="1">
    <source>
        <dbReference type="EMBL" id="KAG6771954.1"/>
    </source>
</evidence>
<evidence type="ECO:0000313" key="2">
    <source>
        <dbReference type="Proteomes" id="UP000886885"/>
    </source>
</evidence>
<proteinExistence type="predicted"/>
<comment type="caution">
    <text evidence="1">The sequence shown here is derived from an EMBL/GenBank/DDBJ whole genome shotgun (WGS) entry which is preliminary data.</text>
</comment>
<dbReference type="GO" id="GO:0004842">
    <property type="term" value="F:ubiquitin-protein transferase activity"/>
    <property type="evidence" value="ECO:0007669"/>
    <property type="project" value="InterPro"/>
</dbReference>
<organism evidence="1 2">
    <name type="scientific">Populus tomentosa</name>
    <name type="common">Chinese white poplar</name>
    <dbReference type="NCBI Taxonomy" id="118781"/>
    <lineage>
        <taxon>Eukaryota</taxon>
        <taxon>Viridiplantae</taxon>
        <taxon>Streptophyta</taxon>
        <taxon>Embryophyta</taxon>
        <taxon>Tracheophyta</taxon>
        <taxon>Spermatophyta</taxon>
        <taxon>Magnoliopsida</taxon>
        <taxon>eudicotyledons</taxon>
        <taxon>Gunneridae</taxon>
        <taxon>Pentapetalae</taxon>
        <taxon>rosids</taxon>
        <taxon>fabids</taxon>
        <taxon>Malpighiales</taxon>
        <taxon>Salicaceae</taxon>
        <taxon>Saliceae</taxon>
        <taxon>Populus</taxon>
    </lineage>
</organism>
<keyword evidence="2" id="KW-1185">Reference proteome</keyword>
<dbReference type="EMBL" id="JAAWWB010000011">
    <property type="protein sequence ID" value="KAG6771954.1"/>
    <property type="molecule type" value="Genomic_DNA"/>
</dbReference>
<dbReference type="GO" id="GO:0008270">
    <property type="term" value="F:zinc ion binding"/>
    <property type="evidence" value="ECO:0007669"/>
    <property type="project" value="UniProtKB-KW"/>
</dbReference>
<dbReference type="Proteomes" id="UP000886885">
    <property type="component" value="Chromosome 6A"/>
</dbReference>
<gene>
    <name evidence="1" type="ORF">POTOM_023349</name>
</gene>
<dbReference type="GO" id="GO:0016567">
    <property type="term" value="P:protein ubiquitination"/>
    <property type="evidence" value="ECO:0007669"/>
    <property type="project" value="InterPro"/>
</dbReference>
<dbReference type="PANTHER" id="PTHR11685">
    <property type="entry name" value="RBR FAMILY RING FINGER AND IBR DOMAIN-CONTAINING"/>
    <property type="match status" value="1"/>
</dbReference>
<protein>
    <recommendedName>
        <fullName evidence="3">RING-type domain-containing protein</fullName>
    </recommendedName>
</protein>